<sequence>MLFNSKSVVLALLAVGATASPYPAAKSNYCKSKCSPGQLDDVFNAPSYLPDTKDWCRKYLHLPATLWVTQTKTTYVTNYYKHTATITKTYTAAPVTITNTDFETTTVTDQEVSTTVETDFTTVVETSTSLITVVNEVTQTEEVTLTDEATATTVITNVEVVTQTNTIVATATVTKFIPKPYYKPYQKREDFKIPSYLPQDMSPDQIGSHCKKLNPCTTKTTVVTKTITIPSYKTTTVFTWVTVTPTETAVVTTVATNVETITVPETTTTTVVELSTVTIDSTAATVTNVVSTETDIIATTTVIVETNTITESTVETATTATTLTVTTTKIAFCKKEPEYCDLQHPEACCSGHCVKVFKTPVCCVLKGADCDPKNPEGCCSGKCKAQGFSYGKPVYKCY</sequence>
<proteinExistence type="predicted"/>
<dbReference type="EMBL" id="JAVHJM010000011">
    <property type="protein sequence ID" value="KAK6502323.1"/>
    <property type="molecule type" value="Genomic_DNA"/>
</dbReference>
<keyword evidence="3" id="KW-1185">Reference proteome</keyword>
<evidence type="ECO:0000313" key="2">
    <source>
        <dbReference type="EMBL" id="KAK6502323.1"/>
    </source>
</evidence>
<feature type="signal peptide" evidence="1">
    <location>
        <begin position="1"/>
        <end position="19"/>
    </location>
</feature>
<organism evidence="2 3">
    <name type="scientific">Arthrobotrys conoides</name>
    <dbReference type="NCBI Taxonomy" id="74498"/>
    <lineage>
        <taxon>Eukaryota</taxon>
        <taxon>Fungi</taxon>
        <taxon>Dikarya</taxon>
        <taxon>Ascomycota</taxon>
        <taxon>Pezizomycotina</taxon>
        <taxon>Orbiliomycetes</taxon>
        <taxon>Orbiliales</taxon>
        <taxon>Orbiliaceae</taxon>
        <taxon>Arthrobotrys</taxon>
    </lineage>
</organism>
<evidence type="ECO:0000313" key="3">
    <source>
        <dbReference type="Proteomes" id="UP001307849"/>
    </source>
</evidence>
<comment type="caution">
    <text evidence="2">The sequence shown here is derived from an EMBL/GenBank/DDBJ whole genome shotgun (WGS) entry which is preliminary data.</text>
</comment>
<gene>
    <name evidence="2" type="ORF">TWF506_002904</name>
</gene>
<accession>A0AAN8NMC9</accession>
<protein>
    <submittedName>
        <fullName evidence="2">Uncharacterized protein</fullName>
    </submittedName>
</protein>
<reference evidence="2 3" key="1">
    <citation type="submission" date="2019-10" db="EMBL/GenBank/DDBJ databases">
        <authorList>
            <person name="Palmer J.M."/>
        </authorList>
    </citation>
    <scope>NUCLEOTIDE SEQUENCE [LARGE SCALE GENOMIC DNA]</scope>
    <source>
        <strain evidence="2 3">TWF506</strain>
    </source>
</reference>
<feature type="chain" id="PRO_5043039210" evidence="1">
    <location>
        <begin position="20"/>
        <end position="398"/>
    </location>
</feature>
<dbReference type="Proteomes" id="UP001307849">
    <property type="component" value="Unassembled WGS sequence"/>
</dbReference>
<name>A0AAN8NMC9_9PEZI</name>
<dbReference type="AlphaFoldDB" id="A0AAN8NMC9"/>
<evidence type="ECO:0000256" key="1">
    <source>
        <dbReference type="SAM" id="SignalP"/>
    </source>
</evidence>
<keyword evidence="1" id="KW-0732">Signal</keyword>